<name>A0A421B1Z0_9PSEU</name>
<keyword evidence="4" id="KW-1185">Reference proteome</keyword>
<gene>
    <name evidence="3" type="ORF">CLV68_4456</name>
</gene>
<dbReference type="Proteomes" id="UP000282454">
    <property type="component" value="Unassembled WGS sequence"/>
</dbReference>
<evidence type="ECO:0000256" key="1">
    <source>
        <dbReference type="SAM" id="MobiDB-lite"/>
    </source>
</evidence>
<feature type="region of interest" description="Disordered" evidence="1">
    <location>
        <begin position="153"/>
        <end position="233"/>
    </location>
</feature>
<feature type="chain" id="PRO_5019116594" evidence="2">
    <location>
        <begin position="27"/>
        <end position="233"/>
    </location>
</feature>
<reference evidence="3 4" key="1">
    <citation type="submission" date="2018-10" db="EMBL/GenBank/DDBJ databases">
        <title>Genomic Encyclopedia of Archaeal and Bacterial Type Strains, Phase II (KMG-II): from individual species to whole genera.</title>
        <authorList>
            <person name="Goeker M."/>
        </authorList>
    </citation>
    <scope>NUCLEOTIDE SEQUENCE [LARGE SCALE GENOMIC DNA]</scope>
    <source>
        <strain evidence="3 4">DSM 45657</strain>
    </source>
</reference>
<dbReference type="AlphaFoldDB" id="A0A421B1Z0"/>
<dbReference type="OrthoDB" id="3699617at2"/>
<keyword evidence="2" id="KW-0732">Signal</keyword>
<accession>A0A421B1Z0</accession>
<sequence>MLAGITLGGLAAGVATITLTGTPAAAAGSASTAYGVSAAGVEGKTAQPSVSSTGEVKTASGAVSGMGWSATGITVTARAGYAQAVVGGLTVGGRSLGSASATCENGRTSYKGLGAIEDSKLRVLPPGGGAAATVQILGAGDTPVQTITVAVVSCDDSGDPPLSTTSHPTTEPTEPSEPTATPTDEPSGAPDPTGSTRPTRSGTTTAGTSLPDREPVRPAPMPVIQEAHHPVTG</sequence>
<evidence type="ECO:0000313" key="3">
    <source>
        <dbReference type="EMBL" id="RLK58358.1"/>
    </source>
</evidence>
<evidence type="ECO:0000256" key="2">
    <source>
        <dbReference type="SAM" id="SignalP"/>
    </source>
</evidence>
<dbReference type="EMBL" id="RCDD01000003">
    <property type="protein sequence ID" value="RLK58358.1"/>
    <property type="molecule type" value="Genomic_DNA"/>
</dbReference>
<feature type="compositionally biased region" description="Low complexity" evidence="1">
    <location>
        <begin position="160"/>
        <end position="209"/>
    </location>
</feature>
<evidence type="ECO:0000313" key="4">
    <source>
        <dbReference type="Proteomes" id="UP000282454"/>
    </source>
</evidence>
<organism evidence="3 4">
    <name type="scientific">Actinokineospora cianjurensis</name>
    <dbReference type="NCBI Taxonomy" id="585224"/>
    <lineage>
        <taxon>Bacteria</taxon>
        <taxon>Bacillati</taxon>
        <taxon>Actinomycetota</taxon>
        <taxon>Actinomycetes</taxon>
        <taxon>Pseudonocardiales</taxon>
        <taxon>Pseudonocardiaceae</taxon>
        <taxon>Actinokineospora</taxon>
    </lineage>
</organism>
<comment type="caution">
    <text evidence="3">The sequence shown here is derived from an EMBL/GenBank/DDBJ whole genome shotgun (WGS) entry which is preliminary data.</text>
</comment>
<proteinExistence type="predicted"/>
<dbReference type="RefSeq" id="WP_121392787.1">
    <property type="nucleotide sequence ID" value="NZ_RCDD01000003.1"/>
</dbReference>
<protein>
    <submittedName>
        <fullName evidence="3">Uncharacterized protein</fullName>
    </submittedName>
</protein>
<feature type="signal peptide" evidence="2">
    <location>
        <begin position="1"/>
        <end position="26"/>
    </location>
</feature>